<keyword evidence="2" id="KW-0378">Hydrolase</keyword>
<dbReference type="EMBL" id="MLJW01000086">
    <property type="protein sequence ID" value="OIR01207.1"/>
    <property type="molecule type" value="Genomic_DNA"/>
</dbReference>
<accession>A0A1J5RZ53</accession>
<evidence type="ECO:0000313" key="2">
    <source>
        <dbReference type="EMBL" id="OIR01207.1"/>
    </source>
</evidence>
<organism evidence="2">
    <name type="scientific">mine drainage metagenome</name>
    <dbReference type="NCBI Taxonomy" id="410659"/>
    <lineage>
        <taxon>unclassified sequences</taxon>
        <taxon>metagenomes</taxon>
        <taxon>ecological metagenomes</taxon>
    </lineage>
</organism>
<name>A0A1J5RZ53_9ZZZZ</name>
<dbReference type="PANTHER" id="PTHR43689:SF8">
    <property type="entry name" value="ALPHA_BETA-HYDROLASES SUPERFAMILY PROTEIN"/>
    <property type="match status" value="1"/>
</dbReference>
<comment type="caution">
    <text evidence="2">The sequence shown here is derived from an EMBL/GenBank/DDBJ whole genome shotgun (WGS) entry which is preliminary data.</text>
</comment>
<feature type="domain" description="Serine aminopeptidase S33" evidence="1">
    <location>
        <begin position="52"/>
        <end position="234"/>
    </location>
</feature>
<dbReference type="InterPro" id="IPR022742">
    <property type="entry name" value="Hydrolase_4"/>
</dbReference>
<dbReference type="InterPro" id="IPR029058">
    <property type="entry name" value="AB_hydrolase_fold"/>
</dbReference>
<dbReference type="Pfam" id="PF12146">
    <property type="entry name" value="Hydrolase_4"/>
    <property type="match status" value="1"/>
</dbReference>
<dbReference type="AlphaFoldDB" id="A0A1J5RZ53"/>
<dbReference type="Gene3D" id="3.40.50.1820">
    <property type="entry name" value="alpha/beta hydrolase"/>
    <property type="match status" value="1"/>
</dbReference>
<evidence type="ECO:0000259" key="1">
    <source>
        <dbReference type="Pfam" id="PF12146"/>
    </source>
</evidence>
<dbReference type="SUPFAM" id="SSF53474">
    <property type="entry name" value="alpha/beta-Hydrolases"/>
    <property type="match status" value="1"/>
</dbReference>
<sequence>MSTWVLLRGLMRETRHWGEFPMLFQNATGAQNVVTLDFPGNGKLHMQASPGNVAEMADHCRLQLKQLGYPPPYRVLALSLGAMAAVEWSARHPAEIDRLVLVNTSLAPHNPFYQRLRPANYPALLRFLISGSVSRREALILRLTSTLKRSEPQRVELLEQWITYARECPVTRSNVLRQLQAAISYRAAQTKPPVPILFLAAQQDRLVNVKCSQTLARQWGCPIRLHPAAGHDLPLDDGYWVAQQVKEWLDSPDRAAVT</sequence>
<protein>
    <submittedName>
        <fullName evidence="2">Putative aminoacrylate hydrolase RutD</fullName>
    </submittedName>
</protein>
<dbReference type="PANTHER" id="PTHR43689">
    <property type="entry name" value="HYDROLASE"/>
    <property type="match status" value="1"/>
</dbReference>
<proteinExistence type="predicted"/>
<dbReference type="GO" id="GO:0016787">
    <property type="term" value="F:hydrolase activity"/>
    <property type="evidence" value="ECO:0007669"/>
    <property type="project" value="UniProtKB-KW"/>
</dbReference>
<gene>
    <name evidence="2" type="primary">rutD_5</name>
    <name evidence="2" type="ORF">GALL_166780</name>
</gene>
<reference evidence="2" key="1">
    <citation type="submission" date="2016-10" db="EMBL/GenBank/DDBJ databases">
        <title>Sequence of Gallionella enrichment culture.</title>
        <authorList>
            <person name="Poehlein A."/>
            <person name="Muehling M."/>
            <person name="Daniel R."/>
        </authorList>
    </citation>
    <scope>NUCLEOTIDE SEQUENCE</scope>
</reference>